<organism evidence="2 3">
    <name type="scientific">Geothermobacter ehrlichii</name>
    <dbReference type="NCBI Taxonomy" id="213224"/>
    <lineage>
        <taxon>Bacteria</taxon>
        <taxon>Pseudomonadati</taxon>
        <taxon>Thermodesulfobacteriota</taxon>
        <taxon>Desulfuromonadia</taxon>
        <taxon>Desulfuromonadales</taxon>
        <taxon>Geothermobacteraceae</taxon>
        <taxon>Geothermobacter</taxon>
    </lineage>
</organism>
<reference evidence="2 3" key="1">
    <citation type="submission" date="2019-07" db="EMBL/GenBank/DDBJ databases">
        <title>Genomic Encyclopedia of Type Strains, Phase IV (KMG-IV): sequencing the most valuable type-strain genomes for metagenomic binning, comparative biology and taxonomic classification.</title>
        <authorList>
            <person name="Goeker M."/>
        </authorList>
    </citation>
    <scope>NUCLEOTIDE SEQUENCE [LARGE SCALE GENOMIC DNA]</scope>
    <source>
        <strain evidence="2 3">SS015</strain>
    </source>
</reference>
<sequence>MRIRRLFGRETCWLGFWLLAAALSVLAYNTWSVCCGACSYQDLITPGPAGWILLAANLVAGLVLVILVRVNHVKFLEESCRCGQRLQKRWSFCPRCGKETR</sequence>
<proteinExistence type="predicted"/>
<protein>
    <submittedName>
        <fullName evidence="2">Uncharacterized protein</fullName>
    </submittedName>
</protein>
<name>A0A5D3WIG3_9BACT</name>
<dbReference type="AlphaFoldDB" id="A0A5D3WIG3"/>
<dbReference type="RefSeq" id="WP_187426723.1">
    <property type="nucleotide sequence ID" value="NZ_VNIB01000007.1"/>
</dbReference>
<keyword evidence="1" id="KW-0812">Transmembrane</keyword>
<evidence type="ECO:0000256" key="1">
    <source>
        <dbReference type="SAM" id="Phobius"/>
    </source>
</evidence>
<keyword evidence="1" id="KW-0472">Membrane</keyword>
<evidence type="ECO:0000313" key="3">
    <source>
        <dbReference type="Proteomes" id="UP000324159"/>
    </source>
</evidence>
<dbReference type="Proteomes" id="UP000324159">
    <property type="component" value="Unassembled WGS sequence"/>
</dbReference>
<feature type="transmembrane region" description="Helical" evidence="1">
    <location>
        <begin position="51"/>
        <end position="71"/>
    </location>
</feature>
<gene>
    <name evidence="2" type="ORF">EDC39_10749</name>
</gene>
<accession>A0A5D3WIG3</accession>
<evidence type="ECO:0000313" key="2">
    <source>
        <dbReference type="EMBL" id="TYO98254.1"/>
    </source>
</evidence>
<comment type="caution">
    <text evidence="2">The sequence shown here is derived from an EMBL/GenBank/DDBJ whole genome shotgun (WGS) entry which is preliminary data.</text>
</comment>
<keyword evidence="1" id="KW-1133">Transmembrane helix</keyword>
<keyword evidence="3" id="KW-1185">Reference proteome</keyword>
<dbReference type="EMBL" id="VNIB01000007">
    <property type="protein sequence ID" value="TYO98254.1"/>
    <property type="molecule type" value="Genomic_DNA"/>
</dbReference>